<feature type="region of interest" description="Disordered" evidence="1">
    <location>
        <begin position="65"/>
        <end position="122"/>
    </location>
</feature>
<organism evidence="2 3">
    <name type="scientific">Oryzias melastigma</name>
    <name type="common">Marine medaka</name>
    <dbReference type="NCBI Taxonomy" id="30732"/>
    <lineage>
        <taxon>Eukaryota</taxon>
        <taxon>Metazoa</taxon>
        <taxon>Chordata</taxon>
        <taxon>Craniata</taxon>
        <taxon>Vertebrata</taxon>
        <taxon>Euteleostomi</taxon>
        <taxon>Actinopterygii</taxon>
        <taxon>Neopterygii</taxon>
        <taxon>Teleostei</taxon>
        <taxon>Neoteleostei</taxon>
        <taxon>Acanthomorphata</taxon>
        <taxon>Ovalentaria</taxon>
        <taxon>Atherinomorphae</taxon>
        <taxon>Beloniformes</taxon>
        <taxon>Adrianichthyidae</taxon>
        <taxon>Oryziinae</taxon>
        <taxon>Oryzias</taxon>
    </lineage>
</organism>
<protein>
    <submittedName>
        <fullName evidence="2">Uncharacterized protein</fullName>
    </submittedName>
</protein>
<dbReference type="GO" id="GO:0005819">
    <property type="term" value="C:spindle"/>
    <property type="evidence" value="ECO:0007669"/>
    <property type="project" value="TreeGrafter"/>
</dbReference>
<feature type="compositionally biased region" description="Basic and acidic residues" evidence="1">
    <location>
        <begin position="312"/>
        <end position="321"/>
    </location>
</feature>
<evidence type="ECO:0000313" key="3">
    <source>
        <dbReference type="Proteomes" id="UP000646548"/>
    </source>
</evidence>
<dbReference type="GO" id="GO:0000132">
    <property type="term" value="P:establishment of mitotic spindle orientation"/>
    <property type="evidence" value="ECO:0007669"/>
    <property type="project" value="TreeGrafter"/>
</dbReference>
<dbReference type="Proteomes" id="UP000646548">
    <property type="component" value="Unassembled WGS sequence"/>
</dbReference>
<accession>A0A834FG38</accession>
<reference evidence="2" key="1">
    <citation type="journal article" name="BMC Genomics">
        <title>Long-read sequencing and de novo genome assembly of marine medaka (Oryzias melastigma).</title>
        <authorList>
            <person name="Liang P."/>
            <person name="Saqib H.S.A."/>
            <person name="Ni X."/>
            <person name="Shen Y."/>
        </authorList>
    </citation>
    <scope>NUCLEOTIDE SEQUENCE</scope>
    <source>
        <strain evidence="2">Bigg-433</strain>
    </source>
</reference>
<feature type="region of interest" description="Disordered" evidence="1">
    <location>
        <begin position="179"/>
        <end position="203"/>
    </location>
</feature>
<name>A0A834FG38_ORYME</name>
<dbReference type="GO" id="GO:0061172">
    <property type="term" value="P:regulation of establishment of bipolar cell polarity"/>
    <property type="evidence" value="ECO:0007669"/>
    <property type="project" value="TreeGrafter"/>
</dbReference>
<dbReference type="EMBL" id="WKFB01000231">
    <property type="protein sequence ID" value="KAF6730757.1"/>
    <property type="molecule type" value="Genomic_DNA"/>
</dbReference>
<proteinExistence type="predicted"/>
<feature type="compositionally biased region" description="Polar residues" evidence="1">
    <location>
        <begin position="332"/>
        <end position="345"/>
    </location>
</feature>
<sequence length="345" mass="37917">MFELIHFCTYKERFISLYCRLSSVLDLDSLITQQALREAITDSEVTTAKNRHQLILDYIQTDSPSSTMNLLPTPSPSPSPEHRRRKAISDSQHGSDEDGSSEVFLPTDSDYDSSDALSPRDQDLLCSPELSHQAGFMLGGSAPDVLQIQELRFSNDLPMSLPLSASLSDTTKTLESLSLSKEGTASVGRHTNPPTKRKLLSRSHRSQYFSGPQRWLRGNSGESLTGSLSEGIYTKQTEPDLPLSGDPPSPQGPTYISHVSCILENHKSPQKEPRPLVHRICVEPCWEKRSKNELVDTVVAAGVSVVVGQVESEGKGAKAEEVATQEMDSDDQTNSQMSEILSSML</sequence>
<dbReference type="AlphaFoldDB" id="A0A834FG38"/>
<dbReference type="PANTHER" id="PTHR21437">
    <property type="entry name" value="WIDE AWAKE"/>
    <property type="match status" value="1"/>
</dbReference>
<comment type="caution">
    <text evidence="2">The sequence shown here is derived from an EMBL/GenBank/DDBJ whole genome shotgun (WGS) entry which is preliminary data.</text>
</comment>
<dbReference type="PANTHER" id="PTHR21437:SF3">
    <property type="entry name" value="ANKYRIN REPEAT AND FIBRONECTIN TYPE-III DOMAIN-CONTAINING PROTEIN 1"/>
    <property type="match status" value="1"/>
</dbReference>
<evidence type="ECO:0000313" key="2">
    <source>
        <dbReference type="EMBL" id="KAF6730757.1"/>
    </source>
</evidence>
<feature type="region of interest" description="Disordered" evidence="1">
    <location>
        <begin position="311"/>
        <end position="345"/>
    </location>
</feature>
<dbReference type="InterPro" id="IPR039269">
    <property type="entry name" value="ANKFN1"/>
</dbReference>
<evidence type="ECO:0000256" key="1">
    <source>
        <dbReference type="SAM" id="MobiDB-lite"/>
    </source>
</evidence>
<gene>
    <name evidence="2" type="ORF">FQA47_003032</name>
</gene>